<dbReference type="SUPFAM" id="SSF52091">
    <property type="entry name" value="SpoIIaa-like"/>
    <property type="match status" value="1"/>
</dbReference>
<keyword evidence="2 6" id="KW-0812">Transmembrane</keyword>
<dbReference type="Gene3D" id="3.30.750.24">
    <property type="entry name" value="STAS domain"/>
    <property type="match status" value="1"/>
</dbReference>
<feature type="region of interest" description="Disordered" evidence="5">
    <location>
        <begin position="565"/>
        <end position="593"/>
    </location>
</feature>
<dbReference type="Pfam" id="PF00916">
    <property type="entry name" value="Sulfate_transp"/>
    <property type="match status" value="1"/>
</dbReference>
<evidence type="ECO:0000256" key="5">
    <source>
        <dbReference type="SAM" id="MobiDB-lite"/>
    </source>
</evidence>
<evidence type="ECO:0000313" key="8">
    <source>
        <dbReference type="EMBL" id="HJA79562.1"/>
    </source>
</evidence>
<evidence type="ECO:0000256" key="1">
    <source>
        <dbReference type="ARBA" id="ARBA00004141"/>
    </source>
</evidence>
<dbReference type="PANTHER" id="PTHR11814">
    <property type="entry name" value="SULFATE TRANSPORTER"/>
    <property type="match status" value="1"/>
</dbReference>
<evidence type="ECO:0000256" key="2">
    <source>
        <dbReference type="ARBA" id="ARBA00022692"/>
    </source>
</evidence>
<sequence length="593" mass="63948">MKHFTLFPFWKELKTYRPDDFRADLVAALTVTPVAVPQAMAYALMAGVHPQYGIYACMLPVVVAALWGSCRFLAAGPTNATSIVLLSAIGSATVGGVAISGLPPSYQMTCVFTIGLLCGLIQMAMGLARLGDLANFISQSVMQAFATGTALLIASSQIETVLGLPDSHSSGFFLPIWSAIQNIDQVNVWCVGIAALSIVLVEAFRRISRRLPATLLALAGAGVISYALDAVGKGVPLVGAIPSVIPPLSRLPLDLTVYRDLFMPALALALMGAVTSLSTGKQLASLKGERFDGSQELIGQGLGNVAASFTSSIVGCGSFSRSALVVTSGARTRMATVLSGLLALPMLWIIAPFMSWLPLSALGGVLLTVCVRMVDVPGLRLCFRATRIDRTVLLVTFAATLLLALEQAILLGVLLSLILFIFKLAHPRVFRLTRDDPMIQHAPEPLPDEIAVYIIEGTLFFGAINELERRIYEEADTPVRVIVLHLARVFWLDAAGSHALEQFVEQCHTRHIPVILVVGSRSVHDVLKRTGMLSYLGKGFVAPTFADGLKLGFRTYHRLQSDDRLHLPKLPPSKRNQGRHVHHPHPHHKGKSR</sequence>
<accession>A0A9D2HNP2</accession>
<feature type="compositionally biased region" description="Basic residues" evidence="5">
    <location>
        <begin position="576"/>
        <end position="593"/>
    </location>
</feature>
<feature type="transmembrane region" description="Helical" evidence="6">
    <location>
        <begin position="392"/>
        <end position="422"/>
    </location>
</feature>
<feature type="transmembrane region" description="Helical" evidence="6">
    <location>
        <begin position="261"/>
        <end position="280"/>
    </location>
</feature>
<gene>
    <name evidence="8" type="ORF">H9784_08385</name>
</gene>
<feature type="transmembrane region" description="Helical" evidence="6">
    <location>
        <begin position="346"/>
        <end position="371"/>
    </location>
</feature>
<evidence type="ECO:0000313" key="9">
    <source>
        <dbReference type="Proteomes" id="UP000823821"/>
    </source>
</evidence>
<keyword evidence="4 6" id="KW-0472">Membrane</keyword>
<dbReference type="InterPro" id="IPR002645">
    <property type="entry name" value="STAS_dom"/>
</dbReference>
<evidence type="ECO:0000256" key="6">
    <source>
        <dbReference type="SAM" id="Phobius"/>
    </source>
</evidence>
<dbReference type="GO" id="GO:0055085">
    <property type="term" value="P:transmembrane transport"/>
    <property type="evidence" value="ECO:0007669"/>
    <property type="project" value="InterPro"/>
</dbReference>
<dbReference type="InterPro" id="IPR011547">
    <property type="entry name" value="SLC26A/SulP_dom"/>
</dbReference>
<dbReference type="CDD" id="cd07042">
    <property type="entry name" value="STAS_SulP_like_sulfate_transporter"/>
    <property type="match status" value="1"/>
</dbReference>
<feature type="transmembrane region" description="Helical" evidence="6">
    <location>
        <begin position="21"/>
        <end position="46"/>
    </location>
</feature>
<reference evidence="8" key="1">
    <citation type="journal article" date="2021" name="PeerJ">
        <title>Extensive microbial diversity within the chicken gut microbiome revealed by metagenomics and culture.</title>
        <authorList>
            <person name="Gilroy R."/>
            <person name="Ravi A."/>
            <person name="Getino M."/>
            <person name="Pursley I."/>
            <person name="Horton D.L."/>
            <person name="Alikhan N.F."/>
            <person name="Baker D."/>
            <person name="Gharbi K."/>
            <person name="Hall N."/>
            <person name="Watson M."/>
            <person name="Adriaenssens E.M."/>
            <person name="Foster-Nyarko E."/>
            <person name="Jarju S."/>
            <person name="Secka A."/>
            <person name="Antonio M."/>
            <person name="Oren A."/>
            <person name="Chaudhuri R.R."/>
            <person name="La Ragione R."/>
            <person name="Hildebrand F."/>
            <person name="Pallen M.J."/>
        </authorList>
    </citation>
    <scope>NUCLEOTIDE SEQUENCE</scope>
    <source>
        <strain evidence="8">5032</strain>
    </source>
</reference>
<reference evidence="8" key="2">
    <citation type="submission" date="2021-04" db="EMBL/GenBank/DDBJ databases">
        <authorList>
            <person name="Gilroy R."/>
        </authorList>
    </citation>
    <scope>NUCLEOTIDE SEQUENCE</scope>
    <source>
        <strain evidence="8">5032</strain>
    </source>
</reference>
<dbReference type="AlphaFoldDB" id="A0A9D2HNP2"/>
<dbReference type="PROSITE" id="PS50801">
    <property type="entry name" value="STAS"/>
    <property type="match status" value="1"/>
</dbReference>
<feature type="transmembrane region" description="Helical" evidence="6">
    <location>
        <begin position="52"/>
        <end position="74"/>
    </location>
</feature>
<dbReference type="Proteomes" id="UP000823821">
    <property type="component" value="Unassembled WGS sequence"/>
</dbReference>
<keyword evidence="3 6" id="KW-1133">Transmembrane helix</keyword>
<evidence type="ECO:0000259" key="7">
    <source>
        <dbReference type="PROSITE" id="PS50801"/>
    </source>
</evidence>
<dbReference type="GO" id="GO:0016020">
    <property type="term" value="C:membrane"/>
    <property type="evidence" value="ECO:0007669"/>
    <property type="project" value="UniProtKB-SubCell"/>
</dbReference>
<comment type="caution">
    <text evidence="8">The sequence shown here is derived from an EMBL/GenBank/DDBJ whole genome shotgun (WGS) entry which is preliminary data.</text>
</comment>
<evidence type="ECO:0000256" key="3">
    <source>
        <dbReference type="ARBA" id="ARBA00022989"/>
    </source>
</evidence>
<organism evidence="8 9">
    <name type="scientific">Candidatus Desulfovibrio intestinavium</name>
    <dbReference type="NCBI Taxonomy" id="2838534"/>
    <lineage>
        <taxon>Bacteria</taxon>
        <taxon>Pseudomonadati</taxon>
        <taxon>Thermodesulfobacteriota</taxon>
        <taxon>Desulfovibrionia</taxon>
        <taxon>Desulfovibrionales</taxon>
        <taxon>Desulfovibrionaceae</taxon>
        <taxon>Desulfovibrio</taxon>
    </lineage>
</organism>
<dbReference type="Pfam" id="PF01740">
    <property type="entry name" value="STAS"/>
    <property type="match status" value="1"/>
</dbReference>
<feature type="transmembrane region" description="Helical" evidence="6">
    <location>
        <begin position="81"/>
        <end position="100"/>
    </location>
</feature>
<name>A0A9D2HNP2_9BACT</name>
<feature type="transmembrane region" description="Helical" evidence="6">
    <location>
        <begin position="211"/>
        <end position="228"/>
    </location>
</feature>
<feature type="transmembrane region" description="Helical" evidence="6">
    <location>
        <begin position="106"/>
        <end position="128"/>
    </location>
</feature>
<dbReference type="EMBL" id="DWZD01000046">
    <property type="protein sequence ID" value="HJA79562.1"/>
    <property type="molecule type" value="Genomic_DNA"/>
</dbReference>
<comment type="subcellular location">
    <subcellularLocation>
        <location evidence="1">Membrane</location>
        <topology evidence="1">Multi-pass membrane protein</topology>
    </subcellularLocation>
</comment>
<feature type="transmembrane region" description="Helical" evidence="6">
    <location>
        <begin position="186"/>
        <end position="204"/>
    </location>
</feature>
<proteinExistence type="predicted"/>
<evidence type="ECO:0000256" key="4">
    <source>
        <dbReference type="ARBA" id="ARBA00023136"/>
    </source>
</evidence>
<protein>
    <submittedName>
        <fullName evidence="8">SulP family inorganic anion transporter</fullName>
    </submittedName>
</protein>
<dbReference type="InterPro" id="IPR036513">
    <property type="entry name" value="STAS_dom_sf"/>
</dbReference>
<feature type="domain" description="STAS" evidence="7">
    <location>
        <begin position="440"/>
        <end position="552"/>
    </location>
</feature>
<dbReference type="InterPro" id="IPR001902">
    <property type="entry name" value="SLC26A/SulP_fam"/>
</dbReference>